<dbReference type="InterPro" id="IPR008253">
    <property type="entry name" value="Marvel"/>
</dbReference>
<evidence type="ECO:0000256" key="6">
    <source>
        <dbReference type="SAM" id="Phobius"/>
    </source>
</evidence>
<feature type="transmembrane region" description="Helical" evidence="6">
    <location>
        <begin position="155"/>
        <end position="179"/>
    </location>
</feature>
<keyword evidence="3 6" id="KW-1133">Transmembrane helix</keyword>
<feature type="domain" description="MARVEL" evidence="7">
    <location>
        <begin position="74"/>
        <end position="186"/>
    </location>
</feature>
<reference evidence="8" key="1">
    <citation type="journal article" date="2023" name="IMA Fungus">
        <title>Comparative genomic study of the Penicillium genus elucidates a diverse pangenome and 15 lateral gene transfer events.</title>
        <authorList>
            <person name="Petersen C."/>
            <person name="Sorensen T."/>
            <person name="Nielsen M.R."/>
            <person name="Sondergaard T.E."/>
            <person name="Sorensen J.L."/>
            <person name="Fitzpatrick D.A."/>
            <person name="Frisvad J.C."/>
            <person name="Nielsen K.L."/>
        </authorList>
    </citation>
    <scope>NUCLEOTIDE SEQUENCE</scope>
    <source>
        <strain evidence="8">IBT 17514</strain>
    </source>
</reference>
<dbReference type="GO" id="GO:0016020">
    <property type="term" value="C:membrane"/>
    <property type="evidence" value="ECO:0007669"/>
    <property type="project" value="UniProtKB-SubCell"/>
</dbReference>
<evidence type="ECO:0000256" key="4">
    <source>
        <dbReference type="ARBA" id="ARBA00023136"/>
    </source>
</evidence>
<dbReference type="Pfam" id="PF01284">
    <property type="entry name" value="MARVEL"/>
    <property type="match status" value="1"/>
</dbReference>
<dbReference type="AlphaFoldDB" id="A0AAD6HD52"/>
<feature type="transmembrane region" description="Helical" evidence="6">
    <location>
        <begin position="222"/>
        <end position="242"/>
    </location>
</feature>
<organism evidence="8 9">
    <name type="scientific">Penicillium malachiteum</name>
    <dbReference type="NCBI Taxonomy" id="1324776"/>
    <lineage>
        <taxon>Eukaryota</taxon>
        <taxon>Fungi</taxon>
        <taxon>Dikarya</taxon>
        <taxon>Ascomycota</taxon>
        <taxon>Pezizomycotina</taxon>
        <taxon>Eurotiomycetes</taxon>
        <taxon>Eurotiomycetidae</taxon>
        <taxon>Eurotiales</taxon>
        <taxon>Aspergillaceae</taxon>
        <taxon>Penicillium</taxon>
    </lineage>
</organism>
<comment type="caution">
    <text evidence="8">The sequence shown here is derived from an EMBL/GenBank/DDBJ whole genome shotgun (WGS) entry which is preliminary data.</text>
</comment>
<keyword evidence="9" id="KW-1185">Reference proteome</keyword>
<dbReference type="Proteomes" id="UP001215712">
    <property type="component" value="Unassembled WGS sequence"/>
</dbReference>
<evidence type="ECO:0000313" key="8">
    <source>
        <dbReference type="EMBL" id="KAJ5709168.1"/>
    </source>
</evidence>
<dbReference type="EMBL" id="JAQJAN010000019">
    <property type="protein sequence ID" value="KAJ5709168.1"/>
    <property type="molecule type" value="Genomic_DNA"/>
</dbReference>
<comment type="subcellular location">
    <subcellularLocation>
        <location evidence="1">Membrane</location>
        <topology evidence="1">Multi-pass membrane protein</topology>
    </subcellularLocation>
</comment>
<feature type="region of interest" description="Disordered" evidence="5">
    <location>
        <begin position="184"/>
        <end position="210"/>
    </location>
</feature>
<accession>A0AAD6HD52</accession>
<feature type="transmembrane region" description="Helical" evidence="6">
    <location>
        <begin position="69"/>
        <end position="92"/>
    </location>
</feature>
<reference evidence="8" key="2">
    <citation type="submission" date="2023-01" db="EMBL/GenBank/DDBJ databases">
        <authorList>
            <person name="Petersen C."/>
        </authorList>
    </citation>
    <scope>NUCLEOTIDE SEQUENCE</scope>
    <source>
        <strain evidence="8">IBT 17514</strain>
    </source>
</reference>
<keyword evidence="2 6" id="KW-0812">Transmembrane</keyword>
<evidence type="ECO:0000313" key="9">
    <source>
        <dbReference type="Proteomes" id="UP001215712"/>
    </source>
</evidence>
<evidence type="ECO:0000256" key="1">
    <source>
        <dbReference type="ARBA" id="ARBA00004141"/>
    </source>
</evidence>
<gene>
    <name evidence="8" type="ORF">N7493_010502</name>
</gene>
<evidence type="ECO:0000256" key="2">
    <source>
        <dbReference type="ARBA" id="ARBA00022692"/>
    </source>
</evidence>
<sequence>MFLAGKLIKVGISQAKKRKAKNQPQFQQPDPNYNYPQPGYPMGEYPPGVAPGTDTKYVLTPPATKAGKLTAMFMSVVRFLQFVFGLTVVALYGDDVHHAHEDDRQANAKWVFAVIVGGLATLTALWHMILPFVKRRVHSGSNQHTFNTKVLLPEFIWEVIICVIWLTLFGIFGSMYIGVYGSDSSSSSSSKRDSSSSSSSSSSNSSDSGLGDNAKINRMRHAVWVDLVNLVMWVITSTWVLLRWIKSRRAALAAVAADPADPGFDAEKI</sequence>
<feature type="transmembrane region" description="Helical" evidence="6">
    <location>
        <begin position="112"/>
        <end position="134"/>
    </location>
</feature>
<dbReference type="PANTHER" id="PTHR42083:SF1">
    <property type="entry name" value="MARVEL DOMAIN-CONTAINING PROTEIN"/>
    <property type="match status" value="1"/>
</dbReference>
<dbReference type="PANTHER" id="PTHR42083">
    <property type="entry name" value="MARVEL DOMAIN-CONTAINING PROTEIN"/>
    <property type="match status" value="1"/>
</dbReference>
<keyword evidence="4 6" id="KW-0472">Membrane</keyword>
<feature type="compositionally biased region" description="Low complexity" evidence="5">
    <location>
        <begin position="184"/>
        <end position="208"/>
    </location>
</feature>
<protein>
    <recommendedName>
        <fullName evidence="7">MARVEL domain-containing protein</fullName>
    </recommendedName>
</protein>
<evidence type="ECO:0000259" key="7">
    <source>
        <dbReference type="Pfam" id="PF01284"/>
    </source>
</evidence>
<proteinExistence type="predicted"/>
<evidence type="ECO:0000256" key="3">
    <source>
        <dbReference type="ARBA" id="ARBA00022989"/>
    </source>
</evidence>
<name>A0AAD6HD52_9EURO</name>
<evidence type="ECO:0000256" key="5">
    <source>
        <dbReference type="SAM" id="MobiDB-lite"/>
    </source>
</evidence>